<accession>A0ABY7K4C9</accession>
<name>A0ABY7K4C9_9ACTN</name>
<reference evidence="2" key="1">
    <citation type="submission" date="2022-12" db="EMBL/GenBank/DDBJ databases">
        <authorList>
            <person name="Ruckert C."/>
            <person name="Busche T."/>
            <person name="Kalinowski J."/>
            <person name="Wittmann C."/>
        </authorList>
    </citation>
    <scope>NUCLEOTIDE SEQUENCE</scope>
    <source>
        <strain evidence="2">DSM 40467</strain>
    </source>
</reference>
<dbReference type="Proteomes" id="UP001164439">
    <property type="component" value="Chromosome"/>
</dbReference>
<sequence>MIHVRRTVCLAVATITAAALLPLSGASAAAARACSGLPTATDGVTVSSATYGRMLVELRHSPSIDCLWGRLSGGRVGDGVTVFLDNDPWMSATITQGTSVFTEWSSRGYPGRWFSACAVNDSAQTVYMCSRPKYPG</sequence>
<dbReference type="RefSeq" id="WP_269657036.1">
    <property type="nucleotide sequence ID" value="NZ_CP114413.1"/>
</dbReference>
<keyword evidence="1" id="KW-0732">Signal</keyword>
<gene>
    <name evidence="2" type="ORF">STRCI_000394</name>
</gene>
<dbReference type="EMBL" id="CP114413">
    <property type="protein sequence ID" value="WAZ19348.1"/>
    <property type="molecule type" value="Genomic_DNA"/>
</dbReference>
<proteinExistence type="predicted"/>
<organism evidence="2 3">
    <name type="scientific">Streptomyces cinnabarinus</name>
    <dbReference type="NCBI Taxonomy" id="67287"/>
    <lineage>
        <taxon>Bacteria</taxon>
        <taxon>Bacillati</taxon>
        <taxon>Actinomycetota</taxon>
        <taxon>Actinomycetes</taxon>
        <taxon>Kitasatosporales</taxon>
        <taxon>Streptomycetaceae</taxon>
        <taxon>Streptomyces</taxon>
    </lineage>
</organism>
<evidence type="ECO:0000256" key="1">
    <source>
        <dbReference type="SAM" id="SignalP"/>
    </source>
</evidence>
<keyword evidence="3" id="KW-1185">Reference proteome</keyword>
<evidence type="ECO:0000313" key="3">
    <source>
        <dbReference type="Proteomes" id="UP001164439"/>
    </source>
</evidence>
<feature type="chain" id="PRO_5045072033" evidence="1">
    <location>
        <begin position="29"/>
        <end position="136"/>
    </location>
</feature>
<feature type="signal peptide" evidence="1">
    <location>
        <begin position="1"/>
        <end position="28"/>
    </location>
</feature>
<evidence type="ECO:0000313" key="2">
    <source>
        <dbReference type="EMBL" id="WAZ19348.1"/>
    </source>
</evidence>
<protein>
    <submittedName>
        <fullName evidence="2">Uncharacterized protein</fullName>
    </submittedName>
</protein>